<protein>
    <recommendedName>
        <fullName evidence="4">DUF4397 domain-containing protein</fullName>
    </recommendedName>
</protein>
<dbReference type="EMBL" id="BQKE01000001">
    <property type="protein sequence ID" value="GJM60366.1"/>
    <property type="molecule type" value="Genomic_DNA"/>
</dbReference>
<dbReference type="AlphaFoldDB" id="A0AAN4VUU4"/>
<comment type="caution">
    <text evidence="2">The sequence shown here is derived from an EMBL/GenBank/DDBJ whole genome shotgun (WGS) entry which is preliminary data.</text>
</comment>
<evidence type="ECO:0000256" key="1">
    <source>
        <dbReference type="SAM" id="SignalP"/>
    </source>
</evidence>
<dbReference type="RefSeq" id="WP_338236137.1">
    <property type="nucleotide sequence ID" value="NZ_BQKE01000001.1"/>
</dbReference>
<keyword evidence="1" id="KW-0732">Signal</keyword>
<name>A0AAN4VUU4_9BACT</name>
<accession>A0AAN4VUU4</accession>
<evidence type="ECO:0000313" key="2">
    <source>
        <dbReference type="EMBL" id="GJM60366.1"/>
    </source>
</evidence>
<evidence type="ECO:0008006" key="4">
    <source>
        <dbReference type="Google" id="ProtNLM"/>
    </source>
</evidence>
<feature type="chain" id="PRO_5043019754" description="DUF4397 domain-containing protein" evidence="1">
    <location>
        <begin position="23"/>
        <end position="295"/>
    </location>
</feature>
<evidence type="ECO:0000313" key="3">
    <source>
        <dbReference type="Proteomes" id="UP001310022"/>
    </source>
</evidence>
<organism evidence="2 3">
    <name type="scientific">Persicobacter diffluens</name>
    <dbReference type="NCBI Taxonomy" id="981"/>
    <lineage>
        <taxon>Bacteria</taxon>
        <taxon>Pseudomonadati</taxon>
        <taxon>Bacteroidota</taxon>
        <taxon>Cytophagia</taxon>
        <taxon>Cytophagales</taxon>
        <taxon>Persicobacteraceae</taxon>
        <taxon>Persicobacter</taxon>
    </lineage>
</organism>
<gene>
    <name evidence="2" type="ORF">PEDI_09180</name>
</gene>
<keyword evidence="3" id="KW-1185">Reference proteome</keyword>
<reference evidence="2 3" key="1">
    <citation type="submission" date="2021-12" db="EMBL/GenBank/DDBJ databases">
        <title>Genome sequencing of bacteria with rrn-lacking chromosome and rrn-plasmid.</title>
        <authorList>
            <person name="Anda M."/>
            <person name="Iwasaki W."/>
        </authorList>
    </citation>
    <scope>NUCLEOTIDE SEQUENCE [LARGE SCALE GENOMIC DNA]</scope>
    <source>
        <strain evidence="2 3">NBRC 15940</strain>
    </source>
</reference>
<dbReference type="PROSITE" id="PS51257">
    <property type="entry name" value="PROKAR_LIPOPROTEIN"/>
    <property type="match status" value="1"/>
</dbReference>
<proteinExistence type="predicted"/>
<feature type="signal peptide" evidence="1">
    <location>
        <begin position="1"/>
        <end position="22"/>
    </location>
</feature>
<sequence length="295" mass="32241">MKNLTFYLCLFVAFIFTLSSCSDDDGDLPISETLEINIPNQDPEEGVAVIAGQQITVALQLRSTDNNLETFSINGPGIDITYEDILDTDDDENLEGIRPGDTYDQVNKQSVNYTMNYTVSTQDIETAIANDGTLTYLYTLTDKDGEITAEAKFTVPQYAFTDEQSITLIYKSINQTDGENQSEEAGIEYSGNDVAANIGEMMVFSATDMVEVSQEVYDAVTAADTDSFSAANTAYEDGSKISDIAIGADADFEAKYVVVKKEEGQFSVVHFEDLEFAPGDNRASINFKLIGLATN</sequence>
<dbReference type="Proteomes" id="UP001310022">
    <property type="component" value="Unassembled WGS sequence"/>
</dbReference>